<keyword evidence="3" id="KW-1133">Transmembrane helix</keyword>
<sequence>MIKFFSLIQNRKTTINPTFILMKNLIIPIILYIFCLFSSCDKEKTVENYINITDTNFEKALITDGIDDVLDGKVSKSSVSKTTILSINSKKISNLSGLENFTQLKYLNCSDNLLTNLDVSKLFYLEVLFCHSNQLTNLDVSKSLNLRHFYCHSNQLSNLDVSKNNLIYLYCHNNKIQTICVKSDNLYTKEWQKDSFATYKVCN</sequence>
<keyword evidence="3" id="KW-0812">Transmembrane</keyword>
<keyword evidence="1" id="KW-0433">Leucine-rich repeat</keyword>
<keyword evidence="3" id="KW-0472">Membrane</keyword>
<comment type="caution">
    <text evidence="4">The sequence shown here is derived from an EMBL/GenBank/DDBJ whole genome shotgun (WGS) entry which is preliminary data.</text>
</comment>
<protein>
    <recommendedName>
        <fullName evidence="6">Leucine-rich repeat domain-containing protein</fullName>
    </recommendedName>
</protein>
<dbReference type="PANTHER" id="PTHR47566:SF1">
    <property type="entry name" value="PROTEIN NUD1"/>
    <property type="match status" value="1"/>
</dbReference>
<evidence type="ECO:0000256" key="1">
    <source>
        <dbReference type="ARBA" id="ARBA00022614"/>
    </source>
</evidence>
<accession>A0ABM9AWA3</accession>
<keyword evidence="5" id="KW-1185">Reference proteome</keyword>
<dbReference type="InterPro" id="IPR032675">
    <property type="entry name" value="LRR_dom_sf"/>
</dbReference>
<dbReference type="Proteomes" id="UP000837932">
    <property type="component" value="Unassembled WGS sequence"/>
</dbReference>
<reference evidence="4" key="1">
    <citation type="submission" date="2021-12" db="EMBL/GenBank/DDBJ databases">
        <authorList>
            <person name="Rodrigo-Torres L."/>
            <person name="Arahal R. D."/>
            <person name="Lucena T."/>
        </authorList>
    </citation>
    <scope>NUCLEOTIDE SEQUENCE</scope>
    <source>
        <strain evidence="4">CECT 8858</strain>
    </source>
</reference>
<evidence type="ECO:0000313" key="5">
    <source>
        <dbReference type="Proteomes" id="UP000837932"/>
    </source>
</evidence>
<evidence type="ECO:0000256" key="2">
    <source>
        <dbReference type="ARBA" id="ARBA00022737"/>
    </source>
</evidence>
<dbReference type="SUPFAM" id="SSF52058">
    <property type="entry name" value="L domain-like"/>
    <property type="match status" value="1"/>
</dbReference>
<evidence type="ECO:0000256" key="3">
    <source>
        <dbReference type="SAM" id="Phobius"/>
    </source>
</evidence>
<dbReference type="Gene3D" id="3.80.10.10">
    <property type="entry name" value="Ribonuclease Inhibitor"/>
    <property type="match status" value="1"/>
</dbReference>
<dbReference type="PANTHER" id="PTHR47566">
    <property type="match status" value="1"/>
</dbReference>
<evidence type="ECO:0008006" key="6">
    <source>
        <dbReference type="Google" id="ProtNLM"/>
    </source>
</evidence>
<gene>
    <name evidence="4" type="ORF">EMA8858_04173</name>
</gene>
<dbReference type="InterPro" id="IPR052574">
    <property type="entry name" value="CDIRP"/>
</dbReference>
<organism evidence="4 5">
    <name type="scientific">Emticicia aquatica</name>
    <dbReference type="NCBI Taxonomy" id="1681835"/>
    <lineage>
        <taxon>Bacteria</taxon>
        <taxon>Pseudomonadati</taxon>
        <taxon>Bacteroidota</taxon>
        <taxon>Cytophagia</taxon>
        <taxon>Cytophagales</taxon>
        <taxon>Leadbetterellaceae</taxon>
        <taxon>Emticicia</taxon>
    </lineage>
</organism>
<feature type="transmembrane region" description="Helical" evidence="3">
    <location>
        <begin position="20"/>
        <end position="39"/>
    </location>
</feature>
<evidence type="ECO:0000313" key="4">
    <source>
        <dbReference type="EMBL" id="CAH0998038.1"/>
    </source>
</evidence>
<proteinExistence type="predicted"/>
<dbReference type="EMBL" id="CAKLPY010000011">
    <property type="protein sequence ID" value="CAH0998038.1"/>
    <property type="molecule type" value="Genomic_DNA"/>
</dbReference>
<keyword evidence="2" id="KW-0677">Repeat</keyword>
<name>A0ABM9AWA3_9BACT</name>